<dbReference type="OMA" id="FMGINRT"/>
<organism evidence="11 12">
    <name type="scientific">Arthroderma benhamiae (strain ATCC MYA-4681 / CBS 112371)</name>
    <name type="common">Trichophyton mentagrophytes</name>
    <dbReference type="NCBI Taxonomy" id="663331"/>
    <lineage>
        <taxon>Eukaryota</taxon>
        <taxon>Fungi</taxon>
        <taxon>Dikarya</taxon>
        <taxon>Ascomycota</taxon>
        <taxon>Pezizomycotina</taxon>
        <taxon>Eurotiomycetes</taxon>
        <taxon>Eurotiomycetidae</taxon>
        <taxon>Onygenales</taxon>
        <taxon>Arthrodermataceae</taxon>
        <taxon>Trichophyton</taxon>
    </lineage>
</organism>
<evidence type="ECO:0000259" key="10">
    <source>
        <dbReference type="Pfam" id="PF15412"/>
    </source>
</evidence>
<evidence type="ECO:0000256" key="4">
    <source>
        <dbReference type="ARBA" id="ARBA00023172"/>
    </source>
</evidence>
<dbReference type="Proteomes" id="UP000008866">
    <property type="component" value="Unassembled WGS sequence"/>
</dbReference>
<feature type="region of interest" description="Disordered" evidence="8">
    <location>
        <begin position="197"/>
        <end position="228"/>
    </location>
</feature>
<feature type="domain" description="Nse4/EID protein Nse3/MAGE-binding" evidence="10">
    <location>
        <begin position="154"/>
        <end position="219"/>
    </location>
</feature>
<feature type="compositionally biased region" description="Basic residues" evidence="8">
    <location>
        <begin position="1"/>
        <end position="10"/>
    </location>
</feature>
<feature type="compositionally biased region" description="Polar residues" evidence="8">
    <location>
        <begin position="11"/>
        <end position="20"/>
    </location>
</feature>
<dbReference type="HOGENOM" id="CLU_041037_4_0_1"/>
<comment type="subunit">
    <text evidence="7">Component of the SMC5-SMC6 complex.</text>
</comment>
<dbReference type="RefSeq" id="XP_003014881.1">
    <property type="nucleotide sequence ID" value="XM_003014835.1"/>
</dbReference>
<comment type="similarity">
    <text evidence="2 7">Belongs to the NSE4 family.</text>
</comment>
<comment type="function">
    <text evidence="7">Component of the SMC5-SMC6 complex, that promotes sister chromatid alignment after DNA damage and facilitates double-stranded DNA breaks (DSBs) repair via homologous recombination between sister chromatids.</text>
</comment>
<dbReference type="KEGG" id="abe:ARB_06638"/>
<evidence type="ECO:0000259" key="9">
    <source>
        <dbReference type="Pfam" id="PF08743"/>
    </source>
</evidence>
<dbReference type="GO" id="GO:0005634">
    <property type="term" value="C:nucleus"/>
    <property type="evidence" value="ECO:0007669"/>
    <property type="project" value="UniProtKB-SubCell"/>
</dbReference>
<dbReference type="STRING" id="663331.D4AR98"/>
<evidence type="ECO:0000313" key="12">
    <source>
        <dbReference type="Proteomes" id="UP000008866"/>
    </source>
</evidence>
<reference evidence="12" key="1">
    <citation type="journal article" date="2011" name="Genome Biol.">
        <title>Comparative and functional genomics provide insights into the pathogenicity of dermatophytic fungi.</title>
        <authorList>
            <person name="Burmester A."/>
            <person name="Shelest E."/>
            <person name="Gloeckner G."/>
            <person name="Heddergott C."/>
            <person name="Schindler S."/>
            <person name="Staib P."/>
            <person name="Heidel A."/>
            <person name="Felder M."/>
            <person name="Petzold A."/>
            <person name="Szafranski K."/>
            <person name="Feuermann M."/>
            <person name="Pedruzzi I."/>
            <person name="Priebe S."/>
            <person name="Groth M."/>
            <person name="Winkler R."/>
            <person name="Li W."/>
            <person name="Kniemeyer O."/>
            <person name="Schroeckh V."/>
            <person name="Hertweck C."/>
            <person name="Hube B."/>
            <person name="White T.C."/>
            <person name="Platzer M."/>
            <person name="Guthke R."/>
            <person name="Heitman J."/>
            <person name="Woestemeyer J."/>
            <person name="Zipfel P.F."/>
            <person name="Monod M."/>
            <person name="Brakhage A.A."/>
        </authorList>
    </citation>
    <scope>NUCLEOTIDE SEQUENCE [LARGE SCALE GENOMIC DNA]</scope>
    <source>
        <strain evidence="12">ATCC MYA-4681 / CBS 112371</strain>
    </source>
</reference>
<dbReference type="EMBL" id="ABSU01000006">
    <property type="protein sequence ID" value="EFE34241.1"/>
    <property type="molecule type" value="Genomic_DNA"/>
</dbReference>
<evidence type="ECO:0000256" key="8">
    <source>
        <dbReference type="SAM" id="MobiDB-lite"/>
    </source>
</evidence>
<dbReference type="InterPro" id="IPR027786">
    <property type="entry name" value="Nse4/EID"/>
</dbReference>
<evidence type="ECO:0000256" key="2">
    <source>
        <dbReference type="ARBA" id="ARBA00008997"/>
    </source>
</evidence>
<evidence type="ECO:0000256" key="5">
    <source>
        <dbReference type="ARBA" id="ARBA00023204"/>
    </source>
</evidence>
<feature type="compositionally biased region" description="Polar residues" evidence="8">
    <location>
        <begin position="199"/>
        <end position="216"/>
    </location>
</feature>
<dbReference type="GO" id="GO:0006281">
    <property type="term" value="P:DNA repair"/>
    <property type="evidence" value="ECO:0007669"/>
    <property type="project" value="UniProtKB-UniRule"/>
</dbReference>
<dbReference type="AlphaFoldDB" id="D4AR98"/>
<evidence type="ECO:0000313" key="11">
    <source>
        <dbReference type="EMBL" id="EFE34241.1"/>
    </source>
</evidence>
<dbReference type="eggNOG" id="KOG2866">
    <property type="taxonomic scope" value="Eukaryota"/>
</dbReference>
<comment type="subcellular location">
    <subcellularLocation>
        <location evidence="1 7">Nucleus</location>
    </subcellularLocation>
</comment>
<protein>
    <recommendedName>
        <fullName evidence="7">Non-structural maintenance of chromosomes element 4</fullName>
    </recommendedName>
</protein>
<evidence type="ECO:0000256" key="1">
    <source>
        <dbReference type="ARBA" id="ARBA00004123"/>
    </source>
</evidence>
<dbReference type="PANTHER" id="PTHR16140:SF0">
    <property type="entry name" value="NON-STRUCTURAL MAINTENANCE OF CHROMOSOMES ELEMENT 4"/>
    <property type="match status" value="1"/>
</dbReference>
<dbReference type="InterPro" id="IPR029225">
    <property type="entry name" value="Nse4_Nse3-bd"/>
</dbReference>
<dbReference type="Pfam" id="PF08743">
    <property type="entry name" value="Nse4_C"/>
    <property type="match status" value="1"/>
</dbReference>
<dbReference type="Pfam" id="PF15412">
    <property type="entry name" value="Nse4-Nse3_bdg"/>
    <property type="match status" value="1"/>
</dbReference>
<proteinExistence type="inferred from homology"/>
<keyword evidence="6 7" id="KW-0539">Nucleus</keyword>
<keyword evidence="12" id="KW-1185">Reference proteome</keyword>
<feature type="domain" description="Non-structural maintenance of chromosome element 4 C-terminal" evidence="9">
    <location>
        <begin position="350"/>
        <end position="460"/>
    </location>
</feature>
<dbReference type="GO" id="GO:0030915">
    <property type="term" value="C:Smc5-Smc6 complex"/>
    <property type="evidence" value="ECO:0007669"/>
    <property type="project" value="UniProtKB-UniRule"/>
</dbReference>
<name>D4AR98_ARTBC</name>
<evidence type="ECO:0000256" key="7">
    <source>
        <dbReference type="RuleBase" id="RU365071"/>
    </source>
</evidence>
<keyword evidence="5 7" id="KW-0234">DNA repair</keyword>
<gene>
    <name evidence="11" type="ORF">ARB_06638</name>
</gene>
<comment type="caution">
    <text evidence="11">The sequence shown here is derived from an EMBL/GenBank/DDBJ whole genome shotgun (WGS) entry which is preliminary data.</text>
</comment>
<feature type="region of interest" description="Disordered" evidence="8">
    <location>
        <begin position="1"/>
        <end position="100"/>
    </location>
</feature>
<accession>D4AR98</accession>
<keyword evidence="4 7" id="KW-0233">DNA recombination</keyword>
<dbReference type="GO" id="GO:0006310">
    <property type="term" value="P:DNA recombination"/>
    <property type="evidence" value="ECO:0007669"/>
    <property type="project" value="UniProtKB-UniRule"/>
</dbReference>
<sequence length="478" mass="53255">MAGRAIHSKRSLSATPSASDQDSEPSPPTSFSSDKENRSARALQVKKRKSGGLTAPPMSSASNKRRRVSEQVPEQSQSTHQRRLRQVVDTDFYDPDQDPEERRAVRKGLRDLASNLNDSRSEFIQLESNGILQTVEKANDLFKKVKQTSDATIDSRLLVTAADLSYKRTAQACLGNNVAGIDVDEFVSQCISYMRRETSSALPTPTQSNRRSSGHPSQRAADSDDEEEPFNWDYLGRNACFPNNLKPSISGFLLGPLSVQKRVRQLTQRRARERIDPSQLVRPNDLKAADLGKQEEATLTTMCTDIRAKLVEIQLQRESLAREELSKMGDATEAEAIAVMSKHGISDNGGIPLFQFCINPRSFGQSVENMFYVSFLVRDGSIGVSMDGNNLPTLRKFQQTFAPMVFDQTVDLIVLIVPSQPLLPSEAREQGIQKHQAVFGLDFDTWAQLIETFDIKAPLIPHRDDEAHQAPSTGRWHA</sequence>
<dbReference type="PANTHER" id="PTHR16140">
    <property type="entry name" value="NON-STRUCTURAL MAINTENANCE OF CHROMOSOMES ELEMENT 4"/>
    <property type="match status" value="1"/>
</dbReference>
<keyword evidence="3 7" id="KW-0227">DNA damage</keyword>
<evidence type="ECO:0000256" key="6">
    <source>
        <dbReference type="ARBA" id="ARBA00023242"/>
    </source>
</evidence>
<dbReference type="GeneID" id="9527180"/>
<evidence type="ECO:0000256" key="3">
    <source>
        <dbReference type="ARBA" id="ARBA00022763"/>
    </source>
</evidence>
<dbReference type="InterPro" id="IPR014854">
    <property type="entry name" value="Nse4_C"/>
</dbReference>